<keyword evidence="2" id="KW-0812">Transmembrane</keyword>
<keyword evidence="4" id="KW-1185">Reference proteome</keyword>
<feature type="transmembrane region" description="Helical" evidence="2">
    <location>
        <begin position="46"/>
        <end position="65"/>
    </location>
</feature>
<accession>A0ABR6HMF3</accession>
<sequence length="123" mass="13485">MPVRCDVGVNRLNREKIIIIKNLDGTLRPSGFYCGHAGSSIGGIRLIKILPTLALVALVAQFLAMRNEARVKTAQIGVMEQAIEARDAEIRSLEEEAVALVERHLKDLAAVQAELDRQIERAG</sequence>
<organism evidence="3 4">
    <name type="scientific">Limimaricola variabilis</name>
    <dbReference type="NCBI Taxonomy" id="1492771"/>
    <lineage>
        <taxon>Bacteria</taxon>
        <taxon>Pseudomonadati</taxon>
        <taxon>Pseudomonadota</taxon>
        <taxon>Alphaproteobacteria</taxon>
        <taxon>Rhodobacterales</taxon>
        <taxon>Paracoccaceae</taxon>
        <taxon>Limimaricola</taxon>
    </lineage>
</organism>
<evidence type="ECO:0000313" key="3">
    <source>
        <dbReference type="EMBL" id="MBB3711739.1"/>
    </source>
</evidence>
<keyword evidence="1" id="KW-0175">Coiled coil</keyword>
<feature type="coiled-coil region" evidence="1">
    <location>
        <begin position="76"/>
        <end position="121"/>
    </location>
</feature>
<protein>
    <submittedName>
        <fullName evidence="3">Uncharacterized protein</fullName>
    </submittedName>
</protein>
<dbReference type="EMBL" id="JACIBX010000003">
    <property type="protein sequence ID" value="MBB3711739.1"/>
    <property type="molecule type" value="Genomic_DNA"/>
</dbReference>
<gene>
    <name evidence="3" type="ORF">FHS00_001310</name>
</gene>
<dbReference type="Proteomes" id="UP000576152">
    <property type="component" value="Unassembled WGS sequence"/>
</dbReference>
<comment type="caution">
    <text evidence="3">The sequence shown here is derived from an EMBL/GenBank/DDBJ whole genome shotgun (WGS) entry which is preliminary data.</text>
</comment>
<evidence type="ECO:0000313" key="4">
    <source>
        <dbReference type="Proteomes" id="UP000576152"/>
    </source>
</evidence>
<proteinExistence type="predicted"/>
<name>A0ABR6HMF3_9RHOB</name>
<reference evidence="3 4" key="1">
    <citation type="submission" date="2020-08" db="EMBL/GenBank/DDBJ databases">
        <title>Genomic Encyclopedia of Type Strains, Phase III (KMG-III): the genomes of soil and plant-associated and newly described type strains.</title>
        <authorList>
            <person name="Whitman W."/>
        </authorList>
    </citation>
    <scope>NUCLEOTIDE SEQUENCE [LARGE SCALE GENOMIC DNA]</scope>
    <source>
        <strain evidence="3 4">CECT 8572</strain>
    </source>
</reference>
<dbReference type="RefSeq" id="WP_183471050.1">
    <property type="nucleotide sequence ID" value="NZ_JACIBX010000003.1"/>
</dbReference>
<keyword evidence="2" id="KW-0472">Membrane</keyword>
<evidence type="ECO:0000256" key="1">
    <source>
        <dbReference type="SAM" id="Coils"/>
    </source>
</evidence>
<evidence type="ECO:0000256" key="2">
    <source>
        <dbReference type="SAM" id="Phobius"/>
    </source>
</evidence>
<keyword evidence="2" id="KW-1133">Transmembrane helix</keyword>